<dbReference type="GO" id="GO:0008664">
    <property type="term" value="F:RNA 2',3'-cyclic 3'-phosphodiesterase activity"/>
    <property type="evidence" value="ECO:0007669"/>
    <property type="project" value="UniProtKB-EC"/>
</dbReference>
<gene>
    <name evidence="5" type="ORF">PS9374_05782</name>
</gene>
<dbReference type="Proteomes" id="UP000077701">
    <property type="component" value="Unassembled WGS sequence"/>
</dbReference>
<dbReference type="EC" id="3.1.4.58" evidence="2"/>
<dbReference type="Pfam" id="PF02834">
    <property type="entry name" value="LigT_PEase"/>
    <property type="match status" value="2"/>
</dbReference>
<feature type="active site" description="Proton acceptor" evidence="2">
    <location>
        <position position="178"/>
    </location>
</feature>
<dbReference type="STRING" id="161355.PS9374_05782"/>
<dbReference type="InterPro" id="IPR004175">
    <property type="entry name" value="RNA_CPDase"/>
</dbReference>
<dbReference type="AlphaFoldDB" id="A0A171DMC6"/>
<dbReference type="NCBIfam" id="TIGR02258">
    <property type="entry name" value="2_5_ligase"/>
    <property type="match status" value="1"/>
</dbReference>
<feature type="short sequence motif" description="HXTX 2" evidence="2">
    <location>
        <begin position="178"/>
        <end position="181"/>
    </location>
</feature>
<comment type="catalytic activity">
    <reaction evidence="2">
        <text>a 3'-end 2',3'-cyclophospho-ribonucleotide-RNA + H2O = a 3'-end 2'-phospho-ribonucleotide-RNA + H(+)</text>
        <dbReference type="Rhea" id="RHEA:11828"/>
        <dbReference type="Rhea" id="RHEA-COMP:10464"/>
        <dbReference type="Rhea" id="RHEA-COMP:17353"/>
        <dbReference type="ChEBI" id="CHEBI:15377"/>
        <dbReference type="ChEBI" id="CHEBI:15378"/>
        <dbReference type="ChEBI" id="CHEBI:83064"/>
        <dbReference type="ChEBI" id="CHEBI:173113"/>
        <dbReference type="EC" id="3.1.4.58"/>
    </reaction>
</comment>
<feature type="short sequence motif" description="HXTX 1" evidence="2">
    <location>
        <begin position="40"/>
        <end position="43"/>
    </location>
</feature>
<evidence type="ECO:0000259" key="4">
    <source>
        <dbReference type="Pfam" id="PF02834"/>
    </source>
</evidence>
<proteinExistence type="inferred from homology"/>
<dbReference type="EMBL" id="BDCX01000016">
    <property type="protein sequence ID" value="GAT70102.1"/>
    <property type="molecule type" value="Genomic_DNA"/>
</dbReference>
<reference evidence="6" key="2">
    <citation type="submission" date="2016-04" db="EMBL/GenBank/DDBJ databases">
        <title>Planomonospora sphaerica JCM9374 whole genome shotgun sequence.</title>
        <authorList>
            <person name="Suzuki T."/>
            <person name="Dohra H."/>
            <person name="Kodani S."/>
        </authorList>
    </citation>
    <scope>NUCLEOTIDE SEQUENCE [LARGE SCALE GENOMIC DNA]</scope>
    <source>
        <strain evidence="6">JCM 9374</strain>
    </source>
</reference>
<dbReference type="OrthoDB" id="9787070at2"/>
<dbReference type="GO" id="GO:0004113">
    <property type="term" value="F:2',3'-cyclic-nucleotide 3'-phosphodiesterase activity"/>
    <property type="evidence" value="ECO:0007669"/>
    <property type="project" value="InterPro"/>
</dbReference>
<keyword evidence="5" id="KW-0436">Ligase</keyword>
<evidence type="ECO:0000256" key="3">
    <source>
        <dbReference type="SAM" id="MobiDB-lite"/>
    </source>
</evidence>
<comment type="similarity">
    <text evidence="2">Belongs to the 2H phosphoesterase superfamily. ThpR family.</text>
</comment>
<reference evidence="5 6" key="1">
    <citation type="journal article" date="2016" name="Genome Announc.">
        <title>Draft Genome Sequence of Planomonospora sphaerica JCM9374, a Rare Actinomycete.</title>
        <authorList>
            <person name="Dohra H."/>
            <person name="Suzuki T."/>
            <person name="Inoue Y."/>
            <person name="Kodani S."/>
        </authorList>
    </citation>
    <scope>NUCLEOTIDE SEQUENCE [LARGE SCALE GENOMIC DNA]</scope>
    <source>
        <strain evidence="5 6">JCM 9374</strain>
    </source>
</reference>
<feature type="domain" description="Phosphoesterase HXTX" evidence="4">
    <location>
        <begin position="148"/>
        <end position="225"/>
    </location>
</feature>
<dbReference type="SUPFAM" id="SSF55144">
    <property type="entry name" value="LigT-like"/>
    <property type="match status" value="2"/>
</dbReference>
<dbReference type="InterPro" id="IPR009097">
    <property type="entry name" value="Cyclic_Pdiesterase"/>
</dbReference>
<organism evidence="5 6">
    <name type="scientific">Planomonospora sphaerica</name>
    <dbReference type="NCBI Taxonomy" id="161355"/>
    <lineage>
        <taxon>Bacteria</taxon>
        <taxon>Bacillati</taxon>
        <taxon>Actinomycetota</taxon>
        <taxon>Actinomycetes</taxon>
        <taxon>Streptosporangiales</taxon>
        <taxon>Streptosporangiaceae</taxon>
        <taxon>Planomonospora</taxon>
    </lineage>
</organism>
<accession>A0A171DMC6</accession>
<comment type="caution">
    <text evidence="5">The sequence shown here is derived from an EMBL/GenBank/DDBJ whole genome shotgun (WGS) entry which is preliminary data.</text>
</comment>
<evidence type="ECO:0000313" key="5">
    <source>
        <dbReference type="EMBL" id="GAT70102.1"/>
    </source>
</evidence>
<dbReference type="HAMAP" id="MF_01940">
    <property type="entry name" value="RNA_CPDase"/>
    <property type="match status" value="1"/>
</dbReference>
<dbReference type="PANTHER" id="PTHR35561:SF1">
    <property type="entry name" value="RNA 2',3'-CYCLIC PHOSPHODIESTERASE"/>
    <property type="match status" value="1"/>
</dbReference>
<protein>
    <recommendedName>
        <fullName evidence="2">RNA 2',3'-cyclic phosphodiesterase</fullName>
        <shortName evidence="2">RNA 2',3'-CPDase</shortName>
        <ecNumber evidence="2">3.1.4.58</ecNumber>
    </recommendedName>
</protein>
<evidence type="ECO:0000256" key="1">
    <source>
        <dbReference type="ARBA" id="ARBA00022801"/>
    </source>
</evidence>
<feature type="domain" description="Phosphoesterase HXTX" evidence="4">
    <location>
        <begin position="9"/>
        <end position="91"/>
    </location>
</feature>
<feature type="region of interest" description="Disordered" evidence="3">
    <location>
        <begin position="95"/>
        <end position="153"/>
    </location>
</feature>
<keyword evidence="1 2" id="KW-0378">Hydrolase</keyword>
<feature type="compositionally biased region" description="Gly residues" evidence="3">
    <location>
        <begin position="95"/>
        <end position="150"/>
    </location>
</feature>
<sequence>MRLFVALLPPRPVRDELAGALAPHREHWPQLRWADPDNWHLTLAFLGEVAEELLPALQTRLARAASRYEPMTLAFAGAGAFPSARRARVFWAGLRGGEPPHGGGAAHRGDGPGGAPHGGETPQGGGGPYGGAPHGDGGSHGSAGPHGGRPGIVRLADSVGAAARREGIAVDERRFRPHLTLARAKIRGDVDLRPLVGALEPFAGSAWEADTVHLMRSHLGGRVRYETVERWPLVARASRGQD</sequence>
<dbReference type="Gene3D" id="3.90.1140.10">
    <property type="entry name" value="Cyclic phosphodiesterase"/>
    <property type="match status" value="2"/>
</dbReference>
<evidence type="ECO:0000256" key="2">
    <source>
        <dbReference type="HAMAP-Rule" id="MF_01940"/>
    </source>
</evidence>
<comment type="function">
    <text evidence="2">Hydrolyzes RNA 2',3'-cyclic phosphodiester to an RNA 2'-phosphomonoester.</text>
</comment>
<keyword evidence="6" id="KW-1185">Reference proteome</keyword>
<name>A0A171DMC6_9ACTN</name>
<dbReference type="RefSeq" id="WP_153054553.1">
    <property type="nucleotide sequence ID" value="NZ_BDCX01000016.1"/>
</dbReference>
<dbReference type="PANTHER" id="PTHR35561">
    <property type="entry name" value="RNA 2',3'-CYCLIC PHOSPHODIESTERASE"/>
    <property type="match status" value="1"/>
</dbReference>
<dbReference type="InterPro" id="IPR014051">
    <property type="entry name" value="Phosphoesterase_HXTX"/>
</dbReference>
<feature type="active site" description="Proton donor" evidence="2">
    <location>
        <position position="40"/>
    </location>
</feature>
<dbReference type="GO" id="GO:0016874">
    <property type="term" value="F:ligase activity"/>
    <property type="evidence" value="ECO:0007669"/>
    <property type="project" value="UniProtKB-KW"/>
</dbReference>
<evidence type="ECO:0000313" key="6">
    <source>
        <dbReference type="Proteomes" id="UP000077701"/>
    </source>
</evidence>